<accession>A0A1V6LYK5</accession>
<evidence type="ECO:0000313" key="1">
    <source>
        <dbReference type="EMBL" id="OQD45211.1"/>
    </source>
</evidence>
<sequence length="440" mass="50511">MALRAPLLTEYDKVADSEGSLDPLGLSLIADRLGTKLVPGVRERMRHPRFLTAMAAGAVVCAEFDDDLVAQDGITPPYQVFEWYIVQALVGTFRKKTNEILGLPGREKATDAMRKGVPLCAQNYLKAPSVFGFHGVYRTLAEDLDILRQGRLGEAGDRLIRIWETEQDLAGFYSREQGPGASLRQALKNAVKEGLDKSKMSREWNWSLSRTIAEKFAPYRAKARENEALFAMLCEEPSSYRSQIINFLISNEGSRLWLKEDMTEKKLHASLLKSTSPDLRELLECIKSYEYFARLIQDAFDDCLWHMSRKQGKTNIKELAGLEAVNRAHKNVPDAFSKARNQLHLYNYESEFISGFGDLLVNGNCDTWVEQLLDHHFTVQKKKPPFGKNPWIDQYDDNTYCVRPLYRRDEPVRMDDSYVHPYRVNAVWSFLRDLKRIRNE</sequence>
<dbReference type="Proteomes" id="UP000242219">
    <property type="component" value="Unassembled WGS sequence"/>
</dbReference>
<dbReference type="AlphaFoldDB" id="A0A1V6LYK5"/>
<dbReference type="RefSeq" id="WP_070067657.1">
    <property type="nucleotide sequence ID" value="NZ_MJUW02000101.1"/>
</dbReference>
<proteinExistence type="predicted"/>
<organism evidence="1 2">
    <name type="scientific">Candidatus Brocadia sapporoensis</name>
    <dbReference type="NCBI Taxonomy" id="392547"/>
    <lineage>
        <taxon>Bacteria</taxon>
        <taxon>Pseudomonadati</taxon>
        <taxon>Planctomycetota</taxon>
        <taxon>Candidatus Brocadiia</taxon>
        <taxon>Candidatus Brocadiales</taxon>
        <taxon>Candidatus Brocadiaceae</taxon>
        <taxon>Candidatus Brocadia</taxon>
    </lineage>
</organism>
<name>A0A1V6LYK5_9BACT</name>
<comment type="caution">
    <text evidence="1">The sequence shown here is derived from an EMBL/GenBank/DDBJ whole genome shotgun (WGS) entry which is preliminary data.</text>
</comment>
<reference evidence="1 2" key="1">
    <citation type="journal article" date="2016" name="Genome Announc.">
        <title>Draft Genome Sequence of the Anaerobic Ammonium-Oxidizing Bacterium 'Candidatus Brocadia sp. 40'.</title>
        <authorList>
            <person name="Ali M."/>
            <person name="Haroon M.F."/>
            <person name="Narita Y."/>
            <person name="Zhang L."/>
            <person name="Rangel Shaw D."/>
            <person name="Okabe S."/>
            <person name="Saikaly P.E."/>
        </authorList>
    </citation>
    <scope>NUCLEOTIDE SEQUENCE [LARGE SCALE GENOMIC DNA]</scope>
    <source>
        <strain evidence="1 2">40</strain>
    </source>
</reference>
<dbReference type="EMBL" id="MJUW02000101">
    <property type="protein sequence ID" value="OQD45211.1"/>
    <property type="molecule type" value="Genomic_DNA"/>
</dbReference>
<gene>
    <name evidence="1" type="ORF">BIY37_09890</name>
</gene>
<evidence type="ECO:0000313" key="2">
    <source>
        <dbReference type="Proteomes" id="UP000242219"/>
    </source>
</evidence>
<protein>
    <submittedName>
        <fullName evidence="1">Uncharacterized protein</fullName>
    </submittedName>
</protein>
<keyword evidence="2" id="KW-1185">Reference proteome</keyword>